<sequence length="192" mass="23068">MKKFSVLVLFMSFCVSFSQSKNEKEERIPASEFPEIAQGYFNIISHEVKYLKYYKETDGDKKSFEVKFKYKKEHYSAEFDTLGKLEDIEIVIKKRHIPKKIFNTISDYFNANYKRFTIVKVQKQYVNTTNKTDRQFIRHVLENPFNKHTHFEIIAEVKTPKKHELRELTFDRYGVFEKSRKVTSSSYEHALY</sequence>
<organism evidence="1 2">
    <name type="scientific">Hyunsoonleella aquatilis</name>
    <dbReference type="NCBI Taxonomy" id="2762758"/>
    <lineage>
        <taxon>Bacteria</taxon>
        <taxon>Pseudomonadati</taxon>
        <taxon>Bacteroidota</taxon>
        <taxon>Flavobacteriia</taxon>
        <taxon>Flavobacteriales</taxon>
        <taxon>Flavobacteriaceae</taxon>
    </lineage>
</organism>
<proteinExistence type="predicted"/>
<comment type="caution">
    <text evidence="1">The sequence shown here is derived from an EMBL/GenBank/DDBJ whole genome shotgun (WGS) entry which is preliminary data.</text>
</comment>
<evidence type="ECO:0000313" key="1">
    <source>
        <dbReference type="EMBL" id="MBC3758205.1"/>
    </source>
</evidence>
<dbReference type="EMBL" id="JACNMF010000002">
    <property type="protein sequence ID" value="MBC3758205.1"/>
    <property type="molecule type" value="Genomic_DNA"/>
</dbReference>
<name>A0A923HF10_9FLAO</name>
<dbReference type="SUPFAM" id="SSF160574">
    <property type="entry name" value="BT0923-like"/>
    <property type="match status" value="1"/>
</dbReference>
<dbReference type="Proteomes" id="UP000656244">
    <property type="component" value="Unassembled WGS sequence"/>
</dbReference>
<reference evidence="1" key="1">
    <citation type="submission" date="2020-08" db="EMBL/GenBank/DDBJ databases">
        <title>Hyunsoonleella sp. strain SJ7 genome sequencing and assembly.</title>
        <authorList>
            <person name="Kim I."/>
        </authorList>
    </citation>
    <scope>NUCLEOTIDE SEQUENCE</scope>
    <source>
        <strain evidence="1">SJ7</strain>
    </source>
</reference>
<gene>
    <name evidence="1" type="ORF">H7U19_07310</name>
</gene>
<dbReference type="Gene3D" id="3.40.1420.30">
    <property type="match status" value="1"/>
</dbReference>
<keyword evidence="2" id="KW-1185">Reference proteome</keyword>
<protein>
    <submittedName>
        <fullName evidence="1">Uncharacterized protein</fullName>
    </submittedName>
</protein>
<dbReference type="AlphaFoldDB" id="A0A923HF10"/>
<dbReference type="RefSeq" id="WP_186560750.1">
    <property type="nucleotide sequence ID" value="NZ_JACNMF010000002.1"/>
</dbReference>
<evidence type="ECO:0000313" key="2">
    <source>
        <dbReference type="Proteomes" id="UP000656244"/>
    </source>
</evidence>
<accession>A0A923HF10</accession>